<name>A0A836CER2_9STRA</name>
<comment type="caution">
    <text evidence="3">The sequence shown here is derived from an EMBL/GenBank/DDBJ whole genome shotgun (WGS) entry which is preliminary data.</text>
</comment>
<keyword evidence="4" id="KW-1185">Reference proteome</keyword>
<dbReference type="EMBL" id="JAFCMP010000223">
    <property type="protein sequence ID" value="KAG5182934.1"/>
    <property type="molecule type" value="Genomic_DNA"/>
</dbReference>
<organism evidence="3 4">
    <name type="scientific">Tribonema minus</name>
    <dbReference type="NCBI Taxonomy" id="303371"/>
    <lineage>
        <taxon>Eukaryota</taxon>
        <taxon>Sar</taxon>
        <taxon>Stramenopiles</taxon>
        <taxon>Ochrophyta</taxon>
        <taxon>PX clade</taxon>
        <taxon>Xanthophyceae</taxon>
        <taxon>Tribonematales</taxon>
        <taxon>Tribonemataceae</taxon>
        <taxon>Tribonema</taxon>
    </lineage>
</organism>
<reference evidence="3" key="1">
    <citation type="submission" date="2021-02" db="EMBL/GenBank/DDBJ databases">
        <title>First Annotated Genome of the Yellow-green Alga Tribonema minus.</title>
        <authorList>
            <person name="Mahan K.M."/>
        </authorList>
    </citation>
    <scope>NUCLEOTIDE SEQUENCE</scope>
    <source>
        <strain evidence="3">UTEX B ZZ1240</strain>
    </source>
</reference>
<dbReference type="PANTHER" id="PTHR23159">
    <property type="entry name" value="CENTROSOMAL PROTEIN 2"/>
    <property type="match status" value="1"/>
</dbReference>
<feature type="region of interest" description="Disordered" evidence="2">
    <location>
        <begin position="1595"/>
        <end position="1619"/>
    </location>
</feature>
<keyword evidence="1" id="KW-0175">Coiled coil</keyword>
<feature type="region of interest" description="Disordered" evidence="2">
    <location>
        <begin position="1515"/>
        <end position="1561"/>
    </location>
</feature>
<feature type="region of interest" description="Disordered" evidence="2">
    <location>
        <begin position="1"/>
        <end position="57"/>
    </location>
</feature>
<evidence type="ECO:0000256" key="1">
    <source>
        <dbReference type="SAM" id="Coils"/>
    </source>
</evidence>
<feature type="compositionally biased region" description="Acidic residues" evidence="2">
    <location>
        <begin position="1703"/>
        <end position="1712"/>
    </location>
</feature>
<dbReference type="PANTHER" id="PTHR23159:SF60">
    <property type="entry name" value="SPINDLE ASSEMBLY ABNORMAL PROTEIN 4"/>
    <property type="match status" value="1"/>
</dbReference>
<sequence length="1736" mass="187985">MSRRYSKKSWAPARGTSFPEDDDSDEGIPLSSAHPERPFRLPRRAQVTGNEGVPVGTSADELQRDAIIAAYEKTIENLIAHLRTTRPATDRSRTRHSVDPDIASLRSRIEALIAERDGARRDRVDPEVVSSLQAQLTAVTAGHAEELQRIREVQNQHLDAEARLRAQIDVLTRERDDARRERVQPGAVEALTAQMAGVTADHARELQRVKDEHMANLRDVETRFAAHETVVRLEAQLEACKANLAAVGSVPDTSSGDVLRDILTGIRDDVRGRMIALEKELAEAKENAASLTIRLESCLEARMEALNTRIDGSTTVDQLRTTARLLAEDRATAAQKLVRALGKPPFDGNLQQLVDDVIAALQLVPTPTHAADAAIQKLREALQRADGDLLELVNAAIARMQMASGPAPPPTTVHVAVPENFMAVQAFVHSDGTASSTIQHVRSVARLMIAYRCKGRSGRRKFYLCEKLRDAKEALEALANKQSPTDAEAQELARARTLVDNFREVNAALDTVNSLEEEIMTHHVNGGSHSDAGFTGALADYMRAARTLPGDVLRDGFLLDDFLRSESLSDVLQLFAEVSDLVVPIQTLCQGRHNCIDEVLRIKNGLKQLVVLPTTPADVSTALMLLLGVITGEEAARQRVAFEAAAAKKVADDESAALRKAATDKEREDALTQLRQILGRDGGLLELVNAAIARMQMASGPAPPPTTVHVAPTEDFMAVKAFVHSDGTASSTIQHVRSLARLMIAYRCKGRSGRRKFYLCEKLRDAKEALEALANKQSPTDAEAQELARARTLVNNFREVNAALDTVNSLEEEIMTHHVNGGSHSDARFTGALADYKRAARTVPGDVLRDGFLLDDFLRSESLSDVLQFFAEVSDLVVPIQTLCQGRHNCIDEVLRIKNGLKQLVVLPTTPADVSTALMLLLGVITGEEAARQRVAFEAAAAKKVADDEAAASRKAATDKERADAIANLRQTLGRDGGLLELVNAIIGLRAVVGPAVVCPTPVADAALLERYNELKAYVHKAQDPQSELQVLKSVARFMIDHYSECWSAQRKYILCEKVHAANRKVHALMNKQDQLSDAEANALQQAQGLLDHVADLSARVSIFNELENQLLLLRLQEAPDGAAYVDLFDRYTAAAVGIPDDIASTGLTRAQLDDLSTLNDMLDIFAVDPPDLVAAIQALCEGRRHCCDEVLRIKHDLRDVVGKMVDLSRPEVDIAILRTIAPETPPVSTSLQAARREAQEQTAEQGRIAMLKRKRQTVAARDAKRRAIVAAEHREDEVTRAAAAGGDGRAARKRARAAKNKFRNFRNGLPDDARFNVFRNPPETAADLQGQIDQLEEVLPDADATLAVQDANALLEVAQQVEQNARELAPAGDAQPDLAQWQVRQAINARQSAEAAVRATRLTIADLARRLQPIDDIIMAADANTALFVTRAVEASARDLNEGGLGPPGEAQQIEEWATHARQQAEQAVRDAQGLDADAEIGVLQALNDDDDTQRKNAAAAAVAHLPVYQSIGRRRKRDDIRPPPAEALQADDDGDADAAEVGGADMDADDANADAAGAGGADMDAEVIQADDQGDADVPGVDMAVDGIAQAGQAPDAEVPDGAPPAAPAPAEAAAVPAPVRRRRTQLEMLAAQGNGVNRDARAAAAVLAAPVRRRATQLEMLTAQGNGVNRDVRGAAAAGGDSQKRRRTQTQFYGNSKEYCDDDDDDNDADSAGIYFLTSTEFSEQGVDEHDLH</sequence>
<protein>
    <submittedName>
        <fullName evidence="3">Uncharacterized protein</fullName>
    </submittedName>
</protein>
<feature type="compositionally biased region" description="Acidic residues" evidence="2">
    <location>
        <begin position="1531"/>
        <end position="1540"/>
    </location>
</feature>
<accession>A0A836CER2</accession>
<gene>
    <name evidence="3" type="ORF">JKP88DRAFT_241231</name>
</gene>
<evidence type="ECO:0000313" key="3">
    <source>
        <dbReference type="EMBL" id="KAG5182934.1"/>
    </source>
</evidence>
<feature type="coiled-coil region" evidence="1">
    <location>
        <begin position="102"/>
        <end position="223"/>
    </location>
</feature>
<feature type="coiled-coil region" evidence="1">
    <location>
        <begin position="267"/>
        <end position="301"/>
    </location>
</feature>
<dbReference type="Proteomes" id="UP000664859">
    <property type="component" value="Unassembled WGS sequence"/>
</dbReference>
<proteinExistence type="predicted"/>
<evidence type="ECO:0000313" key="4">
    <source>
        <dbReference type="Proteomes" id="UP000664859"/>
    </source>
</evidence>
<evidence type="ECO:0000256" key="2">
    <source>
        <dbReference type="SAM" id="MobiDB-lite"/>
    </source>
</evidence>
<feature type="region of interest" description="Disordered" evidence="2">
    <location>
        <begin position="1675"/>
        <end position="1715"/>
    </location>
</feature>